<dbReference type="HOGENOM" id="CLU_056339_0_0_3"/>
<dbReference type="GO" id="GO:0016151">
    <property type="term" value="F:nickel cation binding"/>
    <property type="evidence" value="ECO:0007669"/>
    <property type="project" value="UniProtKB-UniRule"/>
</dbReference>
<reference evidence="4" key="1">
    <citation type="submission" date="2009-01" db="EMBL/GenBank/DDBJ databases">
        <title>Complete sequence of chromosome Cyanothece sp. PCC 7425.</title>
        <authorList>
            <consortium name="US DOE Joint Genome Institute"/>
            <person name="Lucas S."/>
            <person name="Copeland A."/>
            <person name="Lapidus A."/>
            <person name="Glavina del Rio T."/>
            <person name="Dalin E."/>
            <person name="Tice H."/>
            <person name="Bruce D."/>
            <person name="Goodwin L."/>
            <person name="Pitluck S."/>
            <person name="Sims D."/>
            <person name="Meineke L."/>
            <person name="Brettin T."/>
            <person name="Detter J.C."/>
            <person name="Han C."/>
            <person name="Larimer F."/>
            <person name="Land M."/>
            <person name="Hauser L."/>
            <person name="Kyrpides N."/>
            <person name="Ovchinnikova G."/>
            <person name="Liberton M."/>
            <person name="Stoeckel J."/>
            <person name="Banerjee A."/>
            <person name="Singh A."/>
            <person name="Page L."/>
            <person name="Sato H."/>
            <person name="Zhao L."/>
            <person name="Sherman L."/>
            <person name="Pakrasi H."/>
            <person name="Richardson P."/>
        </authorList>
    </citation>
    <scope>NUCLEOTIDE SEQUENCE</scope>
    <source>
        <strain evidence="4">PCC 7425</strain>
    </source>
</reference>
<keyword evidence="3" id="KW-0963">Cytoplasm</keyword>
<comment type="subunit">
    <text evidence="3">UreD, UreF and UreG form a complex that acts as a GTP-hydrolysis-dependent molecular chaperone, activating the urease apoprotein by helping to assemble the nickel containing metallocenter of UreC. The UreE protein probably delivers the nickel.</text>
</comment>
<dbReference type="EMBL" id="CP001344">
    <property type="protein sequence ID" value="ACL44633.1"/>
    <property type="molecule type" value="Genomic_DNA"/>
</dbReference>
<dbReference type="AlphaFoldDB" id="B8HW54"/>
<dbReference type="PANTHER" id="PTHR33643:SF1">
    <property type="entry name" value="UREASE ACCESSORY PROTEIN D"/>
    <property type="match status" value="1"/>
</dbReference>
<keyword evidence="2 3" id="KW-0143">Chaperone</keyword>
<gene>
    <name evidence="3" type="primary">ureD</name>
    <name evidence="4" type="ordered locus">Cyan7425_2273</name>
</gene>
<organism evidence="4">
    <name type="scientific">Cyanothece sp. (strain PCC 7425 / ATCC 29141)</name>
    <dbReference type="NCBI Taxonomy" id="395961"/>
    <lineage>
        <taxon>Bacteria</taxon>
        <taxon>Bacillati</taxon>
        <taxon>Cyanobacteriota</taxon>
        <taxon>Cyanophyceae</taxon>
        <taxon>Gomontiellales</taxon>
        <taxon>Cyanothecaceae</taxon>
        <taxon>Cyanothece</taxon>
    </lineage>
</organism>
<accession>B8HW54</accession>
<evidence type="ECO:0000256" key="2">
    <source>
        <dbReference type="ARBA" id="ARBA00023186"/>
    </source>
</evidence>
<dbReference type="KEGG" id="cyn:Cyan7425_2273"/>
<keyword evidence="3" id="KW-0996">Nickel insertion</keyword>
<comment type="function">
    <text evidence="3">Required for maturation of urease via the functional incorporation of the urease nickel metallocenter.</text>
</comment>
<dbReference type="STRING" id="395961.Cyan7425_2273"/>
<evidence type="ECO:0000256" key="1">
    <source>
        <dbReference type="ARBA" id="ARBA00007177"/>
    </source>
</evidence>
<comment type="subcellular location">
    <subcellularLocation>
        <location evidence="3">Cytoplasm</location>
    </subcellularLocation>
</comment>
<dbReference type="HAMAP" id="MF_01384">
    <property type="entry name" value="UreD"/>
    <property type="match status" value="1"/>
</dbReference>
<protein>
    <recommendedName>
        <fullName evidence="3">Urease accessory protein UreD</fullName>
    </recommendedName>
</protein>
<dbReference type="InterPro" id="IPR002669">
    <property type="entry name" value="UreD"/>
</dbReference>
<name>B8HW54_CYAP4</name>
<dbReference type="PANTHER" id="PTHR33643">
    <property type="entry name" value="UREASE ACCESSORY PROTEIN D"/>
    <property type="match status" value="1"/>
</dbReference>
<evidence type="ECO:0000313" key="4">
    <source>
        <dbReference type="EMBL" id="ACL44633.1"/>
    </source>
</evidence>
<dbReference type="OrthoDB" id="9798842at2"/>
<evidence type="ECO:0000256" key="3">
    <source>
        <dbReference type="HAMAP-Rule" id="MF_01384"/>
    </source>
</evidence>
<proteinExistence type="inferred from homology"/>
<comment type="similarity">
    <text evidence="1 3">Belongs to the UreD family.</text>
</comment>
<dbReference type="eggNOG" id="COG0829">
    <property type="taxonomic scope" value="Bacteria"/>
</dbReference>
<dbReference type="Pfam" id="PF01774">
    <property type="entry name" value="UreD"/>
    <property type="match status" value="1"/>
</dbReference>
<sequence length="284" mass="32533">MNEFRDNQQASSWQGNLDLKFARKQDTTQLIHCLGKAPLKLQRPFYPEGPQICHGVILHTAGGVVGGDRLSLDIHLDTDTQVLLTQAAASKIYRSEGLEAHQQVRITLEPGAWLEWLPRETIVFNQAHYHQDLRVELAPGAVWLGWEITRLGRTARGEQFLQGHWRSHTEVWQQGTPLWIDPQWLPGGEELLKSYHGLSGYPVVGTLVLIGQAAEAELIAQIRQLWNAEKFEGETGVTRLMSGLLCRYRGFSTQSARNWFMQVWHLLRLHYRHQPACQPRIWQL</sequence>
<dbReference type="GO" id="GO:0005737">
    <property type="term" value="C:cytoplasm"/>
    <property type="evidence" value="ECO:0007669"/>
    <property type="project" value="UniProtKB-SubCell"/>
</dbReference>